<evidence type="ECO:0000313" key="3">
    <source>
        <dbReference type="EMBL" id="UUC21442.1"/>
    </source>
</evidence>
<name>A0AAJ5I0R9_9PSED</name>
<dbReference type="InterPro" id="IPR015378">
    <property type="entry name" value="Transposase-like_Mu_C"/>
</dbReference>
<dbReference type="SUPFAM" id="SSF53098">
    <property type="entry name" value="Ribonuclease H-like"/>
    <property type="match status" value="1"/>
</dbReference>
<organism evidence="3 4">
    <name type="scientific">Pseudomonas asiatica</name>
    <dbReference type="NCBI Taxonomy" id="2219225"/>
    <lineage>
        <taxon>Bacteria</taxon>
        <taxon>Pseudomonadati</taxon>
        <taxon>Pseudomonadota</taxon>
        <taxon>Gammaproteobacteria</taxon>
        <taxon>Pseudomonadales</taxon>
        <taxon>Pseudomonadaceae</taxon>
        <taxon>Pseudomonas</taxon>
    </lineage>
</organism>
<dbReference type="Pfam" id="PF09299">
    <property type="entry name" value="Mu-transpos_C"/>
    <property type="match status" value="1"/>
</dbReference>
<reference evidence="3" key="1">
    <citation type="submission" date="2022-07" db="EMBL/GenBank/DDBJ databases">
        <title>Complete genome of MD9.</title>
        <authorList>
            <person name="Cao G."/>
        </authorList>
    </citation>
    <scope>NUCLEOTIDE SEQUENCE</scope>
    <source>
        <strain evidence="3">MD9</strain>
    </source>
</reference>
<evidence type="ECO:0000313" key="4">
    <source>
        <dbReference type="Proteomes" id="UP001058744"/>
    </source>
</evidence>
<feature type="compositionally biased region" description="Basic and acidic residues" evidence="1">
    <location>
        <begin position="596"/>
        <end position="605"/>
    </location>
</feature>
<protein>
    <submittedName>
        <fullName evidence="3">Mu transposase C-terminal domain-containing protein</fullName>
    </submittedName>
</protein>
<dbReference type="EMBL" id="CP101700">
    <property type="protein sequence ID" value="UUC21442.1"/>
    <property type="molecule type" value="Genomic_DNA"/>
</dbReference>
<feature type="region of interest" description="Disordered" evidence="1">
    <location>
        <begin position="560"/>
        <end position="605"/>
    </location>
</feature>
<accession>A0AAJ5I0R9</accession>
<dbReference type="AlphaFoldDB" id="A0AAJ5I0R9"/>
<feature type="domain" description="Integrase catalytic" evidence="2">
    <location>
        <begin position="217"/>
        <end position="429"/>
    </location>
</feature>
<evidence type="ECO:0000256" key="1">
    <source>
        <dbReference type="SAM" id="MobiDB-lite"/>
    </source>
</evidence>
<dbReference type="GO" id="GO:0015074">
    <property type="term" value="P:DNA integration"/>
    <property type="evidence" value="ECO:0007669"/>
    <property type="project" value="InterPro"/>
</dbReference>
<dbReference type="PROSITE" id="PS50994">
    <property type="entry name" value="INTEGRASE"/>
    <property type="match status" value="1"/>
</dbReference>
<dbReference type="InterPro" id="IPR012337">
    <property type="entry name" value="RNaseH-like_sf"/>
</dbReference>
<dbReference type="InterPro" id="IPR036397">
    <property type="entry name" value="RNaseH_sf"/>
</dbReference>
<feature type="compositionally biased region" description="Basic and acidic residues" evidence="1">
    <location>
        <begin position="579"/>
        <end position="589"/>
    </location>
</feature>
<dbReference type="GO" id="GO:0003676">
    <property type="term" value="F:nucleic acid binding"/>
    <property type="evidence" value="ECO:0007669"/>
    <property type="project" value="InterPro"/>
</dbReference>
<gene>
    <name evidence="3" type="ORF">NOV18_13560</name>
</gene>
<evidence type="ECO:0000259" key="2">
    <source>
        <dbReference type="PROSITE" id="PS50994"/>
    </source>
</evidence>
<dbReference type="RefSeq" id="WP_256382149.1">
    <property type="nucleotide sequence ID" value="NZ_CP101700.1"/>
</dbReference>
<dbReference type="Gene3D" id="3.30.420.10">
    <property type="entry name" value="Ribonuclease H-like superfamily/Ribonuclease H"/>
    <property type="match status" value="1"/>
</dbReference>
<dbReference type="InterPro" id="IPR001584">
    <property type="entry name" value="Integrase_cat-core"/>
</dbReference>
<proteinExistence type="predicted"/>
<sequence length="605" mass="68576">MKRPVREGCLVTHDEKTFRVVGISPDGSVTLQNLELNNSFSVPFTEVALLEVDNERKNYIDERRLAWLEQSKSNPKEMQVAMRRAEGIERYRSGKLARAALLLEIEVSEATLTRLLRRYDPELGAVSLMRSVRGRKAATRMLSDLHEQIIDDGIARYLKQTKKLSTFSELYEYIESKCEVSGLKPPSANTLKKRLDAFGERAAYSLRHGREQMLQKFVMKPGSVDVETILSMVQIDHTRVDVIITDAKGLPLMRPWLTVVIDLKSRIVLGYYLALHAPSAVSVAMALLSACYPKTEQPLMMGGGQGTMHRYWGTPAAVGADNAAEFTSDAFEATLNYYRIDLLLRPIGKKHYGGHVERLIGTLMGKAHMLPGTTYSNVLTKAEYDSAKESALTYKQLCRWFADQVAIYHGRAHEGLRRKTPSEVWDEEMAKLGQNYVPPVPGDFRTFLLDFFPSISRTVQTKGVEFNGEFYVSLVVRKLVGQRLVFKYNPLNLGKIWLRLDGKYYDIPYADVTKEPISMSEYVARTKSGRRRRGELASPDLHKLRLQSLDDVDNAVKETKRIRQSNAKKSQISQSMQSIEKDLPADTDLKPLASDQTRKKLDWKG</sequence>
<dbReference type="Proteomes" id="UP001058744">
    <property type="component" value="Chromosome"/>
</dbReference>